<evidence type="ECO:0000256" key="3">
    <source>
        <dbReference type="ARBA" id="ARBA00022729"/>
    </source>
</evidence>
<dbReference type="SUPFAM" id="SSF49503">
    <property type="entry name" value="Cupredoxins"/>
    <property type="match status" value="3"/>
</dbReference>
<dbReference type="GeneID" id="34608551"/>
<dbReference type="InterPro" id="IPR011707">
    <property type="entry name" value="Cu-oxidase-like_N"/>
</dbReference>
<dbReference type="CDD" id="cd13898">
    <property type="entry name" value="CuRO_3_Abr2_like"/>
    <property type="match status" value="1"/>
</dbReference>
<dbReference type="CDD" id="cd13850">
    <property type="entry name" value="CuRO_1_Abr2_like"/>
    <property type="match status" value="1"/>
</dbReference>
<dbReference type="GO" id="GO:0042440">
    <property type="term" value="P:pigment metabolic process"/>
    <property type="evidence" value="ECO:0007669"/>
    <property type="project" value="UniProtKB-ARBA"/>
</dbReference>
<dbReference type="FunFam" id="2.60.40.420:FF:000036">
    <property type="entry name" value="L-ascorbate oxidase"/>
    <property type="match status" value="1"/>
</dbReference>
<keyword evidence="3 7" id="KW-0732">Signal</keyword>
<dbReference type="OrthoDB" id="2121828at2759"/>
<evidence type="ECO:0000256" key="5">
    <source>
        <dbReference type="ARBA" id="ARBA00023008"/>
    </source>
</evidence>
<dbReference type="InterPro" id="IPR002355">
    <property type="entry name" value="Cu_oxidase_Cu_BS"/>
</dbReference>
<dbReference type="VEuPathDB" id="FungiDB:ASPZODRAFT_128673"/>
<evidence type="ECO:0000313" key="12">
    <source>
        <dbReference type="Proteomes" id="UP000184188"/>
    </source>
</evidence>
<dbReference type="Pfam" id="PF07732">
    <property type="entry name" value="Cu-oxidase_3"/>
    <property type="match status" value="1"/>
</dbReference>
<dbReference type="InterPro" id="IPR008972">
    <property type="entry name" value="Cupredoxin"/>
</dbReference>
<proteinExistence type="inferred from homology"/>
<evidence type="ECO:0000256" key="6">
    <source>
        <dbReference type="ARBA" id="ARBA00023180"/>
    </source>
</evidence>
<dbReference type="PROSITE" id="PS00080">
    <property type="entry name" value="MULTICOPPER_OXIDASE2"/>
    <property type="match status" value="1"/>
</dbReference>
<keyword evidence="5" id="KW-0186">Copper</keyword>
<reference evidence="12" key="1">
    <citation type="journal article" date="2017" name="Genome Biol.">
        <title>Comparative genomics reveals high biological diversity and specific adaptations in the industrially and medically important fungal genus Aspergillus.</title>
        <authorList>
            <person name="de Vries R.P."/>
            <person name="Riley R."/>
            <person name="Wiebenga A."/>
            <person name="Aguilar-Osorio G."/>
            <person name="Amillis S."/>
            <person name="Uchima C.A."/>
            <person name="Anderluh G."/>
            <person name="Asadollahi M."/>
            <person name="Askin M."/>
            <person name="Barry K."/>
            <person name="Battaglia E."/>
            <person name="Bayram O."/>
            <person name="Benocci T."/>
            <person name="Braus-Stromeyer S.A."/>
            <person name="Caldana C."/>
            <person name="Canovas D."/>
            <person name="Cerqueira G.C."/>
            <person name="Chen F."/>
            <person name="Chen W."/>
            <person name="Choi C."/>
            <person name="Clum A."/>
            <person name="Dos Santos R.A."/>
            <person name="Damasio A.R."/>
            <person name="Diallinas G."/>
            <person name="Emri T."/>
            <person name="Fekete E."/>
            <person name="Flipphi M."/>
            <person name="Freyberg S."/>
            <person name="Gallo A."/>
            <person name="Gournas C."/>
            <person name="Habgood R."/>
            <person name="Hainaut M."/>
            <person name="Harispe M.L."/>
            <person name="Henrissat B."/>
            <person name="Hilden K.S."/>
            <person name="Hope R."/>
            <person name="Hossain A."/>
            <person name="Karabika E."/>
            <person name="Karaffa L."/>
            <person name="Karanyi Z."/>
            <person name="Krasevec N."/>
            <person name="Kuo A."/>
            <person name="Kusch H."/>
            <person name="LaButti K."/>
            <person name="Lagendijk E.L."/>
            <person name="Lapidus A."/>
            <person name="Levasseur A."/>
            <person name="Lindquist E."/>
            <person name="Lipzen A."/>
            <person name="Logrieco A.F."/>
            <person name="MacCabe A."/>
            <person name="Maekelae M.R."/>
            <person name="Malavazi I."/>
            <person name="Melin P."/>
            <person name="Meyer V."/>
            <person name="Mielnichuk N."/>
            <person name="Miskei M."/>
            <person name="Molnar A.P."/>
            <person name="Mule G."/>
            <person name="Ngan C.Y."/>
            <person name="Orejas M."/>
            <person name="Orosz E."/>
            <person name="Ouedraogo J.P."/>
            <person name="Overkamp K.M."/>
            <person name="Park H.-S."/>
            <person name="Perrone G."/>
            <person name="Piumi F."/>
            <person name="Punt P.J."/>
            <person name="Ram A.F."/>
            <person name="Ramon A."/>
            <person name="Rauscher S."/>
            <person name="Record E."/>
            <person name="Riano-Pachon D.M."/>
            <person name="Robert V."/>
            <person name="Roehrig J."/>
            <person name="Ruller R."/>
            <person name="Salamov A."/>
            <person name="Salih N.S."/>
            <person name="Samson R.A."/>
            <person name="Sandor E."/>
            <person name="Sanguinetti M."/>
            <person name="Schuetze T."/>
            <person name="Sepcic K."/>
            <person name="Shelest E."/>
            <person name="Sherlock G."/>
            <person name="Sophianopoulou V."/>
            <person name="Squina F.M."/>
            <person name="Sun H."/>
            <person name="Susca A."/>
            <person name="Todd R.B."/>
            <person name="Tsang A."/>
            <person name="Unkles S.E."/>
            <person name="van de Wiele N."/>
            <person name="van Rossen-Uffink D."/>
            <person name="Oliveira J.V."/>
            <person name="Vesth T.C."/>
            <person name="Visser J."/>
            <person name="Yu J.-H."/>
            <person name="Zhou M."/>
            <person name="Andersen M.R."/>
            <person name="Archer D.B."/>
            <person name="Baker S.E."/>
            <person name="Benoit I."/>
            <person name="Brakhage A.A."/>
            <person name="Braus G.H."/>
            <person name="Fischer R."/>
            <person name="Frisvad J.C."/>
            <person name="Goldman G.H."/>
            <person name="Houbraken J."/>
            <person name="Oakley B."/>
            <person name="Pocsi I."/>
            <person name="Scazzocchio C."/>
            <person name="Seiboth B."/>
            <person name="vanKuyk P.A."/>
            <person name="Wortman J."/>
            <person name="Dyer P.S."/>
            <person name="Grigoriev I.V."/>
        </authorList>
    </citation>
    <scope>NUCLEOTIDE SEQUENCE [LARGE SCALE GENOMIC DNA]</scope>
    <source>
        <strain evidence="12">CBS 506.65</strain>
    </source>
</reference>
<feature type="domain" description="Plastocyanin-like" evidence="9">
    <location>
        <begin position="467"/>
        <end position="581"/>
    </location>
</feature>
<keyword evidence="6" id="KW-0325">Glycoprotein</keyword>
<dbReference type="AlphaFoldDB" id="A0A1L9SSI5"/>
<evidence type="ECO:0000259" key="10">
    <source>
        <dbReference type="Pfam" id="PF07732"/>
    </source>
</evidence>
<dbReference type="PROSITE" id="PS00079">
    <property type="entry name" value="MULTICOPPER_OXIDASE1"/>
    <property type="match status" value="1"/>
</dbReference>
<keyword evidence="2" id="KW-0479">Metal-binding</keyword>
<dbReference type="STRING" id="1073090.A0A1L9SSI5"/>
<gene>
    <name evidence="11" type="ORF">ASPZODRAFT_128673</name>
</gene>
<dbReference type="PANTHER" id="PTHR11709">
    <property type="entry name" value="MULTI-COPPER OXIDASE"/>
    <property type="match status" value="1"/>
</dbReference>
<evidence type="ECO:0000256" key="1">
    <source>
        <dbReference type="ARBA" id="ARBA00010609"/>
    </source>
</evidence>
<evidence type="ECO:0000259" key="8">
    <source>
        <dbReference type="Pfam" id="PF00394"/>
    </source>
</evidence>
<feature type="signal peptide" evidence="7">
    <location>
        <begin position="1"/>
        <end position="23"/>
    </location>
</feature>
<evidence type="ECO:0000256" key="4">
    <source>
        <dbReference type="ARBA" id="ARBA00023002"/>
    </source>
</evidence>
<dbReference type="Gene3D" id="2.60.40.420">
    <property type="entry name" value="Cupredoxins - blue copper proteins"/>
    <property type="match status" value="3"/>
</dbReference>
<name>A0A1L9SSI5_9EURO</name>
<dbReference type="Pfam" id="PF00394">
    <property type="entry name" value="Cu-oxidase"/>
    <property type="match status" value="1"/>
</dbReference>
<feature type="domain" description="Plastocyanin-like" evidence="8">
    <location>
        <begin position="175"/>
        <end position="372"/>
    </location>
</feature>
<organism evidence="11 12">
    <name type="scientific">Penicilliopsis zonata CBS 506.65</name>
    <dbReference type="NCBI Taxonomy" id="1073090"/>
    <lineage>
        <taxon>Eukaryota</taxon>
        <taxon>Fungi</taxon>
        <taxon>Dikarya</taxon>
        <taxon>Ascomycota</taxon>
        <taxon>Pezizomycotina</taxon>
        <taxon>Eurotiomycetes</taxon>
        <taxon>Eurotiomycetidae</taxon>
        <taxon>Eurotiales</taxon>
        <taxon>Aspergillaceae</taxon>
        <taxon>Penicilliopsis</taxon>
    </lineage>
</organism>
<dbReference type="PANTHER" id="PTHR11709:SF488">
    <property type="entry name" value="LACCASE-RELATED"/>
    <property type="match status" value="1"/>
</dbReference>
<accession>A0A1L9SSI5</accession>
<dbReference type="InterPro" id="IPR001117">
    <property type="entry name" value="Cu-oxidase_2nd"/>
</dbReference>
<evidence type="ECO:0000313" key="11">
    <source>
        <dbReference type="EMBL" id="OJJ50067.1"/>
    </source>
</evidence>
<keyword evidence="4" id="KW-0560">Oxidoreductase</keyword>
<dbReference type="InterPro" id="IPR011706">
    <property type="entry name" value="Cu-oxidase_C"/>
</dbReference>
<dbReference type="CDD" id="cd13876">
    <property type="entry name" value="CuRO_2_Abr2_like"/>
    <property type="match status" value="1"/>
</dbReference>
<evidence type="ECO:0000256" key="7">
    <source>
        <dbReference type="SAM" id="SignalP"/>
    </source>
</evidence>
<comment type="similarity">
    <text evidence="1">Belongs to the multicopper oxidase family.</text>
</comment>
<dbReference type="InterPro" id="IPR033138">
    <property type="entry name" value="Cu_oxidase_CS"/>
</dbReference>
<dbReference type="EMBL" id="KV878337">
    <property type="protein sequence ID" value="OJJ50067.1"/>
    <property type="molecule type" value="Genomic_DNA"/>
</dbReference>
<dbReference type="GO" id="GO:0052716">
    <property type="term" value="F:hydroquinone:oxygen oxidoreductase activity"/>
    <property type="evidence" value="ECO:0007669"/>
    <property type="project" value="UniProtKB-ARBA"/>
</dbReference>
<evidence type="ECO:0000256" key="2">
    <source>
        <dbReference type="ARBA" id="ARBA00022723"/>
    </source>
</evidence>
<keyword evidence="12" id="KW-1185">Reference proteome</keyword>
<feature type="chain" id="PRO_5013222513" description="Laccase TilA" evidence="7">
    <location>
        <begin position="24"/>
        <end position="601"/>
    </location>
</feature>
<sequence length="601" mass="66227">MQASTSWTRLLVLFLLTQWTCAAGRLLHFEVTLTWEDHAPAGTARKMILMNKQSPGPTLYMRQGDEVEFLVTNELPFATTVHFHGIDQQGTPWSDGVPGLSQTPIQPGCQFIYRWTAFDYGTYFYHAHSRGQIEDGLYGAIYIRPDDSVERPFHLITNDSAQLSAMAKAEEATQPVMLSDWRQLTSEQIWDAEEATGLDALCVNALLVNGKGSITCLSQQTLDEYTTAAQRLVLGNTSLTDIGCIPPSNVYAQGDYPHNYSAIQPSMYYGCTPSQGLYETFEVDPSIGYASYDLISAAGVSAPTYSIDEHPMWVYAIDGRYIEPTLVDAVTVYNGYRYSVLVRLDKPAGDYTVRVANSGLNQIINTTATMSYMTAAGRPSSGGRQSEPFVNLVGAGVTNTTTILEDAATVPFPVQVPSSDVAQTVVLTVGHWNASYRWQMGNTSFPLALEDDKPLLFDPASAPTGLTVHTVNGTWVDVIFNIDKAIQPPHPVHKHSNKYFVLGEGSGAWNYSSVAEAMQYIPDSFNLVTPQIRDSYITPPAATGPTWLAIRYQVVNPGAFLMHCHIQVHLSGGMAVAMLDGEEVWPKIPEEYRRPKCRITE</sequence>
<protein>
    <recommendedName>
        <fullName evidence="13">Laccase TilA</fullName>
    </recommendedName>
</protein>
<evidence type="ECO:0008006" key="13">
    <source>
        <dbReference type="Google" id="ProtNLM"/>
    </source>
</evidence>
<dbReference type="FunFam" id="2.60.40.420:FF:000061">
    <property type="entry name" value="Laccase TilA"/>
    <property type="match status" value="1"/>
</dbReference>
<evidence type="ECO:0000259" key="9">
    <source>
        <dbReference type="Pfam" id="PF07731"/>
    </source>
</evidence>
<dbReference type="GO" id="GO:0005507">
    <property type="term" value="F:copper ion binding"/>
    <property type="evidence" value="ECO:0007669"/>
    <property type="project" value="InterPro"/>
</dbReference>
<dbReference type="RefSeq" id="XP_022584577.1">
    <property type="nucleotide sequence ID" value="XM_022722086.1"/>
</dbReference>
<feature type="domain" description="Plastocyanin-like" evidence="10">
    <location>
        <begin position="34"/>
        <end position="146"/>
    </location>
</feature>
<dbReference type="Pfam" id="PF07731">
    <property type="entry name" value="Cu-oxidase_2"/>
    <property type="match status" value="1"/>
</dbReference>
<dbReference type="Proteomes" id="UP000184188">
    <property type="component" value="Unassembled WGS sequence"/>
</dbReference>
<dbReference type="InterPro" id="IPR045087">
    <property type="entry name" value="Cu-oxidase_fam"/>
</dbReference>